<gene>
    <name evidence="1" type="ORF">DF3PA_140068</name>
</gene>
<keyword evidence="2" id="KW-1185">Reference proteome</keyword>
<accession>A0A564WB06</accession>
<dbReference type="EMBL" id="UXAT02000006">
    <property type="protein sequence ID" value="VUX45687.1"/>
    <property type="molecule type" value="Genomic_DNA"/>
</dbReference>
<dbReference type="Proteomes" id="UP000326641">
    <property type="component" value="Unassembled WGS sequence"/>
</dbReference>
<name>A0A564WB06_9PROT</name>
<comment type="caution">
    <text evidence="1">The sequence shown here is derived from an EMBL/GenBank/DDBJ whole genome shotgun (WGS) entry which is preliminary data.</text>
</comment>
<evidence type="ECO:0000313" key="1">
    <source>
        <dbReference type="EMBL" id="VUX45687.1"/>
    </source>
</evidence>
<proteinExistence type="predicted"/>
<evidence type="ECO:0000313" key="2">
    <source>
        <dbReference type="Proteomes" id="UP000326641"/>
    </source>
</evidence>
<dbReference type="AlphaFoldDB" id="A0A564WB06"/>
<sequence>MPNLQGSIALGAGQRVPATVVAGADAIGADAIGADCEGAGRADRGDAACSRVRCPPRVLHPLGRCEWRPLRLAQLRAGVGR</sequence>
<protein>
    <submittedName>
        <fullName evidence="1">Uncharacterized protein</fullName>
    </submittedName>
</protein>
<organism evidence="1 2">
    <name type="scientific">Candidatus Defluviicoccus seviourii</name>
    <dbReference type="NCBI Taxonomy" id="2565273"/>
    <lineage>
        <taxon>Bacteria</taxon>
        <taxon>Pseudomonadati</taxon>
        <taxon>Pseudomonadota</taxon>
        <taxon>Alphaproteobacteria</taxon>
        <taxon>Rhodospirillales</taxon>
        <taxon>Rhodospirillaceae</taxon>
        <taxon>Defluviicoccus</taxon>
    </lineage>
</organism>
<reference evidence="1" key="1">
    <citation type="submission" date="2018-11" db="EMBL/GenBank/DDBJ databases">
        <authorList>
            <person name="Onetto C."/>
        </authorList>
    </citation>
    <scope>NUCLEOTIDE SEQUENCE [LARGE SCALE GENOMIC DNA]</scope>
</reference>